<gene>
    <name evidence="7" type="ORF">QBC35DRAFT_498622</name>
</gene>
<keyword evidence="4 5" id="KW-0472">Membrane</keyword>
<dbReference type="PANTHER" id="PTHR37451">
    <property type="entry name" value="MARVEL DOMAIN"/>
    <property type="match status" value="1"/>
</dbReference>
<protein>
    <recommendedName>
        <fullName evidence="6">MARVEL domain-containing protein</fullName>
    </recommendedName>
</protein>
<reference evidence="7" key="2">
    <citation type="submission" date="2023-05" db="EMBL/GenBank/DDBJ databases">
        <authorList>
            <consortium name="Lawrence Berkeley National Laboratory"/>
            <person name="Steindorff A."/>
            <person name="Hensen N."/>
            <person name="Bonometti L."/>
            <person name="Westerberg I."/>
            <person name="Brannstrom I.O."/>
            <person name="Guillou S."/>
            <person name="Cros-Aarteil S."/>
            <person name="Calhoun S."/>
            <person name="Haridas S."/>
            <person name="Kuo A."/>
            <person name="Mondo S."/>
            <person name="Pangilinan J."/>
            <person name="Riley R."/>
            <person name="Labutti K."/>
            <person name="Andreopoulos B."/>
            <person name="Lipzen A."/>
            <person name="Chen C."/>
            <person name="Yanf M."/>
            <person name="Daum C."/>
            <person name="Ng V."/>
            <person name="Clum A."/>
            <person name="Ohm R."/>
            <person name="Martin F."/>
            <person name="Silar P."/>
            <person name="Natvig D."/>
            <person name="Lalanne C."/>
            <person name="Gautier V."/>
            <person name="Ament-Velasquez S.L."/>
            <person name="Kruys A."/>
            <person name="Hutchinson M.I."/>
            <person name="Powell A.J."/>
            <person name="Barry K."/>
            <person name="Miller A.N."/>
            <person name="Grigoriev I.V."/>
            <person name="Debuchy R."/>
            <person name="Gladieux P."/>
            <person name="Thoren M.H."/>
            <person name="Johannesson H."/>
        </authorList>
    </citation>
    <scope>NUCLEOTIDE SEQUENCE</scope>
    <source>
        <strain evidence="7">PSN309</strain>
    </source>
</reference>
<evidence type="ECO:0000313" key="8">
    <source>
        <dbReference type="Proteomes" id="UP001302126"/>
    </source>
</evidence>
<sequence>MERFVPIVHTVLAVFTIVELGLTASLVSPGWWWSASTPSFMLFNSIWSLLVLAYVALTPMYAIKLYHNIVSLVVLWITTIFWFAGSIALAVWYGSPQCHGNTWCGVAQAAIAFGFFIWAMFTFLAVIETLRFRRGSTAAGPHTTV</sequence>
<evidence type="ECO:0000256" key="3">
    <source>
        <dbReference type="ARBA" id="ARBA00022989"/>
    </source>
</evidence>
<evidence type="ECO:0000313" key="7">
    <source>
        <dbReference type="EMBL" id="KAK4187466.1"/>
    </source>
</evidence>
<dbReference type="Proteomes" id="UP001302126">
    <property type="component" value="Unassembled WGS sequence"/>
</dbReference>
<feature type="transmembrane region" description="Helical" evidence="5">
    <location>
        <begin position="105"/>
        <end position="127"/>
    </location>
</feature>
<accession>A0AAN6WT26</accession>
<keyword evidence="3 5" id="KW-1133">Transmembrane helix</keyword>
<evidence type="ECO:0000256" key="5">
    <source>
        <dbReference type="SAM" id="Phobius"/>
    </source>
</evidence>
<comment type="caution">
    <text evidence="7">The sequence shown here is derived from an EMBL/GenBank/DDBJ whole genome shotgun (WGS) entry which is preliminary data.</text>
</comment>
<evidence type="ECO:0000259" key="6">
    <source>
        <dbReference type="Pfam" id="PF01284"/>
    </source>
</evidence>
<feature type="transmembrane region" description="Helical" evidence="5">
    <location>
        <begin position="69"/>
        <end position="93"/>
    </location>
</feature>
<comment type="subcellular location">
    <subcellularLocation>
        <location evidence="1">Membrane</location>
        <topology evidence="1">Multi-pass membrane protein</topology>
    </subcellularLocation>
</comment>
<dbReference type="AlphaFoldDB" id="A0AAN6WT26"/>
<keyword evidence="2 5" id="KW-0812">Transmembrane</keyword>
<organism evidence="7 8">
    <name type="scientific">Podospora australis</name>
    <dbReference type="NCBI Taxonomy" id="1536484"/>
    <lineage>
        <taxon>Eukaryota</taxon>
        <taxon>Fungi</taxon>
        <taxon>Dikarya</taxon>
        <taxon>Ascomycota</taxon>
        <taxon>Pezizomycotina</taxon>
        <taxon>Sordariomycetes</taxon>
        <taxon>Sordariomycetidae</taxon>
        <taxon>Sordariales</taxon>
        <taxon>Podosporaceae</taxon>
        <taxon>Podospora</taxon>
    </lineage>
</organism>
<dbReference type="PANTHER" id="PTHR37451:SF1">
    <property type="entry name" value="MARVEL DOMAIN-CONTAINING PROTEIN"/>
    <property type="match status" value="1"/>
</dbReference>
<dbReference type="InterPro" id="IPR008253">
    <property type="entry name" value="Marvel"/>
</dbReference>
<feature type="domain" description="MARVEL" evidence="6">
    <location>
        <begin position="11"/>
        <end position="126"/>
    </location>
</feature>
<evidence type="ECO:0000256" key="2">
    <source>
        <dbReference type="ARBA" id="ARBA00022692"/>
    </source>
</evidence>
<dbReference type="Pfam" id="PF01284">
    <property type="entry name" value="MARVEL"/>
    <property type="match status" value="1"/>
</dbReference>
<evidence type="ECO:0000256" key="1">
    <source>
        <dbReference type="ARBA" id="ARBA00004141"/>
    </source>
</evidence>
<reference evidence="7" key="1">
    <citation type="journal article" date="2023" name="Mol. Phylogenet. Evol.">
        <title>Genome-scale phylogeny and comparative genomics of the fungal order Sordariales.</title>
        <authorList>
            <person name="Hensen N."/>
            <person name="Bonometti L."/>
            <person name="Westerberg I."/>
            <person name="Brannstrom I.O."/>
            <person name="Guillou S."/>
            <person name="Cros-Aarteil S."/>
            <person name="Calhoun S."/>
            <person name="Haridas S."/>
            <person name="Kuo A."/>
            <person name="Mondo S."/>
            <person name="Pangilinan J."/>
            <person name="Riley R."/>
            <person name="LaButti K."/>
            <person name="Andreopoulos B."/>
            <person name="Lipzen A."/>
            <person name="Chen C."/>
            <person name="Yan M."/>
            <person name="Daum C."/>
            <person name="Ng V."/>
            <person name="Clum A."/>
            <person name="Steindorff A."/>
            <person name="Ohm R.A."/>
            <person name="Martin F."/>
            <person name="Silar P."/>
            <person name="Natvig D.O."/>
            <person name="Lalanne C."/>
            <person name="Gautier V."/>
            <person name="Ament-Velasquez S.L."/>
            <person name="Kruys A."/>
            <person name="Hutchinson M.I."/>
            <person name="Powell A.J."/>
            <person name="Barry K."/>
            <person name="Miller A.N."/>
            <person name="Grigoriev I.V."/>
            <person name="Debuchy R."/>
            <person name="Gladieux P."/>
            <person name="Hiltunen Thoren M."/>
            <person name="Johannesson H."/>
        </authorList>
    </citation>
    <scope>NUCLEOTIDE SEQUENCE</scope>
    <source>
        <strain evidence="7">PSN309</strain>
    </source>
</reference>
<keyword evidence="8" id="KW-1185">Reference proteome</keyword>
<dbReference type="EMBL" id="MU864402">
    <property type="protein sequence ID" value="KAK4187466.1"/>
    <property type="molecule type" value="Genomic_DNA"/>
</dbReference>
<feature type="transmembrane region" description="Helical" evidence="5">
    <location>
        <begin position="12"/>
        <end position="33"/>
    </location>
</feature>
<proteinExistence type="predicted"/>
<name>A0AAN6WT26_9PEZI</name>
<evidence type="ECO:0000256" key="4">
    <source>
        <dbReference type="ARBA" id="ARBA00023136"/>
    </source>
</evidence>
<dbReference type="GO" id="GO:0016020">
    <property type="term" value="C:membrane"/>
    <property type="evidence" value="ECO:0007669"/>
    <property type="project" value="UniProtKB-SubCell"/>
</dbReference>
<feature type="transmembrane region" description="Helical" evidence="5">
    <location>
        <begin position="39"/>
        <end position="57"/>
    </location>
</feature>